<gene>
    <name evidence="2" type="ORF">DesfrDRAFT_0247</name>
</gene>
<evidence type="ECO:0008006" key="4">
    <source>
        <dbReference type="Google" id="ProtNLM"/>
    </source>
</evidence>
<proteinExistence type="predicted"/>
<dbReference type="AlphaFoldDB" id="E1JRJ8"/>
<evidence type="ECO:0000313" key="3">
    <source>
        <dbReference type="Proteomes" id="UP000006250"/>
    </source>
</evidence>
<accession>E1JRJ8</accession>
<reference evidence="2 3" key="1">
    <citation type="submission" date="2010-08" db="EMBL/GenBank/DDBJ databases">
        <title>The draft genome of Desulfovibrio fructosovorans JJ.</title>
        <authorList>
            <consortium name="US DOE Joint Genome Institute (JGI-PGF)"/>
            <person name="Lucas S."/>
            <person name="Copeland A."/>
            <person name="Lapidus A."/>
            <person name="Cheng J.-F."/>
            <person name="Bruce D."/>
            <person name="Goodwin L."/>
            <person name="Pitluck S."/>
            <person name="Land M.L."/>
            <person name="Hauser L."/>
            <person name="Chang Y.-J."/>
            <person name="Jeffries C."/>
            <person name="Wall J.D."/>
            <person name="Stahl D.A."/>
            <person name="Arkin A.P."/>
            <person name="Dehal P."/>
            <person name="Stolyar S.M."/>
            <person name="Hazen T.C."/>
            <person name="Woyke T.J."/>
        </authorList>
    </citation>
    <scope>NUCLEOTIDE SEQUENCE [LARGE SCALE GENOMIC DNA]</scope>
    <source>
        <strain evidence="2 3">JJ</strain>
    </source>
</reference>
<dbReference type="STRING" id="596151.DesfrDRAFT_0247"/>
<dbReference type="OrthoDB" id="5457356at2"/>
<organism evidence="2 3">
    <name type="scientific">Solidesulfovibrio fructosivorans JJ]</name>
    <dbReference type="NCBI Taxonomy" id="596151"/>
    <lineage>
        <taxon>Bacteria</taxon>
        <taxon>Pseudomonadati</taxon>
        <taxon>Thermodesulfobacteriota</taxon>
        <taxon>Desulfovibrionia</taxon>
        <taxon>Desulfovibrionales</taxon>
        <taxon>Desulfovibrionaceae</taxon>
        <taxon>Solidesulfovibrio</taxon>
    </lineage>
</organism>
<keyword evidence="1" id="KW-0732">Signal</keyword>
<feature type="chain" id="PRO_5003148025" description="Lipoprotein" evidence="1">
    <location>
        <begin position="23"/>
        <end position="95"/>
    </location>
</feature>
<dbReference type="Proteomes" id="UP000006250">
    <property type="component" value="Unassembled WGS sequence"/>
</dbReference>
<feature type="signal peptide" evidence="1">
    <location>
        <begin position="1"/>
        <end position="22"/>
    </location>
</feature>
<keyword evidence="3" id="KW-1185">Reference proteome</keyword>
<dbReference type="RefSeq" id="WP_005990313.1">
    <property type="nucleotide sequence ID" value="NZ_AECZ01000001.1"/>
</dbReference>
<protein>
    <recommendedName>
        <fullName evidence="4">Lipoprotein</fullName>
    </recommendedName>
</protein>
<evidence type="ECO:0000256" key="1">
    <source>
        <dbReference type="SAM" id="SignalP"/>
    </source>
</evidence>
<evidence type="ECO:0000313" key="2">
    <source>
        <dbReference type="EMBL" id="EFL53199.1"/>
    </source>
</evidence>
<dbReference type="EMBL" id="AECZ01000001">
    <property type="protein sequence ID" value="EFL53199.1"/>
    <property type="molecule type" value="Genomic_DNA"/>
</dbReference>
<dbReference type="eggNOG" id="ENOG50318PQ">
    <property type="taxonomic scope" value="Bacteria"/>
</dbReference>
<sequence length="95" mass="11074" precursor="true">MRAMCLLLACLALSALFCSGCARHTYLVELNDNKTFYADPPLVLDTQKRLYRMWIAGKQYRIPMDDVRYIDDAAQVCYQNGFDDTYTCFDALYQY</sequence>
<name>E1JRJ8_SOLFR</name>
<comment type="caution">
    <text evidence="2">The sequence shown here is derived from an EMBL/GenBank/DDBJ whole genome shotgun (WGS) entry which is preliminary data.</text>
</comment>